<evidence type="ECO:0000313" key="10">
    <source>
        <dbReference type="Proteomes" id="UP000049222"/>
    </source>
</evidence>
<name>A0A0M6YLK3_9RHOB</name>
<evidence type="ECO:0000256" key="4">
    <source>
        <dbReference type="ARBA" id="ARBA00022989"/>
    </source>
</evidence>
<dbReference type="PANTHER" id="PTHR23502">
    <property type="entry name" value="MAJOR FACILITATOR SUPERFAMILY"/>
    <property type="match status" value="1"/>
</dbReference>
<dbReference type="PROSITE" id="PS50850">
    <property type="entry name" value="MFS"/>
    <property type="match status" value="1"/>
</dbReference>
<comment type="subcellular location">
    <subcellularLocation>
        <location evidence="1">Membrane</location>
        <topology evidence="1">Multi-pass membrane protein</topology>
    </subcellularLocation>
</comment>
<dbReference type="InterPro" id="IPR005829">
    <property type="entry name" value="Sugar_transporter_CS"/>
</dbReference>
<proteinExistence type="predicted"/>
<dbReference type="Proteomes" id="UP000049222">
    <property type="component" value="Unassembled WGS sequence"/>
</dbReference>
<dbReference type="GO" id="GO:0005886">
    <property type="term" value="C:plasma membrane"/>
    <property type="evidence" value="ECO:0007669"/>
    <property type="project" value="TreeGrafter"/>
</dbReference>
<keyword evidence="10" id="KW-1185">Reference proteome</keyword>
<feature type="transmembrane region" description="Helical" evidence="7">
    <location>
        <begin position="368"/>
        <end position="393"/>
    </location>
</feature>
<evidence type="ECO:0000256" key="2">
    <source>
        <dbReference type="ARBA" id="ARBA00022448"/>
    </source>
</evidence>
<dbReference type="PANTHER" id="PTHR23502:SF132">
    <property type="entry name" value="POLYAMINE TRANSPORTER 2-RELATED"/>
    <property type="match status" value="1"/>
</dbReference>
<accession>A0A0M6YLK3</accession>
<evidence type="ECO:0000256" key="5">
    <source>
        <dbReference type="ARBA" id="ARBA00023136"/>
    </source>
</evidence>
<keyword evidence="4 7" id="KW-1133">Transmembrane helix</keyword>
<dbReference type="GO" id="GO:0140115">
    <property type="term" value="P:export across plasma membrane"/>
    <property type="evidence" value="ECO:0007669"/>
    <property type="project" value="UniProtKB-ARBA"/>
</dbReference>
<dbReference type="InterPro" id="IPR011701">
    <property type="entry name" value="MFS"/>
</dbReference>
<dbReference type="GO" id="GO:0022857">
    <property type="term" value="F:transmembrane transporter activity"/>
    <property type="evidence" value="ECO:0007669"/>
    <property type="project" value="InterPro"/>
</dbReference>
<dbReference type="SUPFAM" id="SSF103473">
    <property type="entry name" value="MFS general substrate transporter"/>
    <property type="match status" value="1"/>
</dbReference>
<evidence type="ECO:0000256" key="7">
    <source>
        <dbReference type="SAM" id="Phobius"/>
    </source>
</evidence>
<dbReference type="PROSITE" id="PS00216">
    <property type="entry name" value="SUGAR_TRANSPORT_1"/>
    <property type="match status" value="1"/>
</dbReference>
<evidence type="ECO:0000259" key="8">
    <source>
        <dbReference type="PROSITE" id="PS50850"/>
    </source>
</evidence>
<evidence type="ECO:0000313" key="9">
    <source>
        <dbReference type="EMBL" id="CTQ49936.1"/>
    </source>
</evidence>
<feature type="domain" description="Major facilitator superfamily (MFS) profile" evidence="8">
    <location>
        <begin position="36"/>
        <end position="423"/>
    </location>
</feature>
<dbReference type="Gene3D" id="1.20.1720.10">
    <property type="entry name" value="Multidrug resistance protein D"/>
    <property type="match status" value="1"/>
</dbReference>
<feature type="transmembrane region" description="Helical" evidence="7">
    <location>
        <begin position="36"/>
        <end position="61"/>
    </location>
</feature>
<gene>
    <name evidence="9" type="primary">bcr_1</name>
    <name evidence="9" type="ORF">JDO7802_01953</name>
</gene>
<dbReference type="EMBL" id="CXSU01000012">
    <property type="protein sequence ID" value="CTQ49936.1"/>
    <property type="molecule type" value="Genomic_DNA"/>
</dbReference>
<keyword evidence="3 7" id="KW-0812">Transmembrane</keyword>
<dbReference type="AlphaFoldDB" id="A0A0M6YLK3"/>
<dbReference type="InterPro" id="IPR036259">
    <property type="entry name" value="MFS_trans_sf"/>
</dbReference>
<feature type="transmembrane region" description="Helical" evidence="7">
    <location>
        <begin position="161"/>
        <end position="185"/>
    </location>
</feature>
<dbReference type="STRING" id="420998.JDO7802_01953"/>
<reference evidence="9 10" key="1">
    <citation type="submission" date="2015-07" db="EMBL/GenBank/DDBJ databases">
        <authorList>
            <person name="Noorani M."/>
        </authorList>
    </citation>
    <scope>NUCLEOTIDE SEQUENCE [LARGE SCALE GENOMIC DNA]</scope>
    <source>
        <strain evidence="9 10">CECT 7802</strain>
    </source>
</reference>
<evidence type="ECO:0000256" key="6">
    <source>
        <dbReference type="SAM" id="MobiDB-lite"/>
    </source>
</evidence>
<protein>
    <submittedName>
        <fullName evidence="9">Sulfonamide resistance protein</fullName>
    </submittedName>
</protein>
<sequence length="423" mass="44202">MSGEPNLTVQPRPEPMPPQPPRAAPRVPGALSKAEFVALMAMTSATIAFSIDAMLPALPAIGAALAPDAPNTAQLVIVAFVFGMGLGTLFAGPLSDALGRKRVMIGGAVIYSIAAAACTVAPSLETLLLLRVAQGVGASGPRVVAQAMVRDLYAGRGMAQVASLVMMIFVLVPAIAPLIGAWIIAGFGWRGVFWAFVAFSAVSSLWLLIRQPETLPADLRRPLRLTKLRAAAAEVFANGNVVRAITVQTLVFGMLFATITSVQQTYAQTFDRAESFPLWFGMVALLSGIASFANAALVTRLGMPFLIRVALGWHMGLSVILGLAWIAGLIPAAWTFPAFVIWQVSVFAMAGLCIGNLNALAMQPMGHIAGMASSIISAVSTIMAVFVAAPIGLSFDGTPVPLFIGVALCAGIGLLLARRLREV</sequence>
<dbReference type="Pfam" id="PF07690">
    <property type="entry name" value="MFS_1"/>
    <property type="match status" value="1"/>
</dbReference>
<dbReference type="CDD" id="cd17320">
    <property type="entry name" value="MFS_MdfA_MDR_like"/>
    <property type="match status" value="1"/>
</dbReference>
<feature type="transmembrane region" description="Helical" evidence="7">
    <location>
        <begin position="399"/>
        <end position="417"/>
    </location>
</feature>
<keyword evidence="2" id="KW-0813">Transport</keyword>
<feature type="transmembrane region" description="Helical" evidence="7">
    <location>
        <begin position="73"/>
        <end position="91"/>
    </location>
</feature>
<evidence type="ECO:0000256" key="1">
    <source>
        <dbReference type="ARBA" id="ARBA00004141"/>
    </source>
</evidence>
<evidence type="ECO:0000256" key="3">
    <source>
        <dbReference type="ARBA" id="ARBA00022692"/>
    </source>
</evidence>
<feature type="transmembrane region" description="Helical" evidence="7">
    <location>
        <begin position="310"/>
        <end position="334"/>
    </location>
</feature>
<dbReference type="InterPro" id="IPR020846">
    <property type="entry name" value="MFS_dom"/>
</dbReference>
<feature type="transmembrane region" description="Helical" evidence="7">
    <location>
        <begin position="230"/>
        <end position="256"/>
    </location>
</feature>
<feature type="transmembrane region" description="Helical" evidence="7">
    <location>
        <begin position="340"/>
        <end position="361"/>
    </location>
</feature>
<dbReference type="GO" id="GO:0042908">
    <property type="term" value="P:xenobiotic transport"/>
    <property type="evidence" value="ECO:0007669"/>
    <property type="project" value="UniProtKB-ARBA"/>
</dbReference>
<feature type="compositionally biased region" description="Pro residues" evidence="6">
    <location>
        <begin position="12"/>
        <end position="23"/>
    </location>
</feature>
<keyword evidence="5 7" id="KW-0472">Membrane</keyword>
<feature type="transmembrane region" description="Helical" evidence="7">
    <location>
        <begin position="191"/>
        <end position="209"/>
    </location>
</feature>
<feature type="region of interest" description="Disordered" evidence="6">
    <location>
        <begin position="1"/>
        <end position="27"/>
    </location>
</feature>
<feature type="transmembrane region" description="Helical" evidence="7">
    <location>
        <begin position="276"/>
        <end position="298"/>
    </location>
</feature>
<organism evidence="9 10">
    <name type="scientific">Jannaschia donghaensis</name>
    <dbReference type="NCBI Taxonomy" id="420998"/>
    <lineage>
        <taxon>Bacteria</taxon>
        <taxon>Pseudomonadati</taxon>
        <taxon>Pseudomonadota</taxon>
        <taxon>Alphaproteobacteria</taxon>
        <taxon>Rhodobacterales</taxon>
        <taxon>Roseobacteraceae</taxon>
        <taxon>Jannaschia</taxon>
    </lineage>
</organism>